<keyword evidence="10" id="KW-1185">Reference proteome</keyword>
<dbReference type="PANTHER" id="PTHR11042">
    <property type="entry name" value="EUKARYOTIC TRANSLATION INITIATION FACTOR 2-ALPHA KINASE EIF2-ALPHA KINASE -RELATED"/>
    <property type="match status" value="1"/>
</dbReference>
<dbReference type="Proteomes" id="UP000002258">
    <property type="component" value="Chromosome 1"/>
</dbReference>
<dbReference type="STRING" id="322104.A3GFW3"/>
<dbReference type="InterPro" id="IPR008271">
    <property type="entry name" value="Ser/Thr_kinase_AS"/>
</dbReference>
<dbReference type="InterPro" id="IPR017441">
    <property type="entry name" value="Protein_kinase_ATP_BS"/>
</dbReference>
<evidence type="ECO:0000256" key="1">
    <source>
        <dbReference type="ARBA" id="ARBA00022679"/>
    </source>
</evidence>
<dbReference type="FunCoup" id="A3GFW3">
    <property type="interactions" value="205"/>
</dbReference>
<dbReference type="GO" id="GO:0005634">
    <property type="term" value="C:nucleus"/>
    <property type="evidence" value="ECO:0007669"/>
    <property type="project" value="TreeGrafter"/>
</dbReference>
<evidence type="ECO:0000256" key="2">
    <source>
        <dbReference type="ARBA" id="ARBA00022741"/>
    </source>
</evidence>
<dbReference type="OrthoDB" id="1405469at2759"/>
<feature type="binding site" evidence="6">
    <location>
        <position position="195"/>
    </location>
    <ligand>
        <name>ATP</name>
        <dbReference type="ChEBI" id="CHEBI:30616"/>
    </ligand>
</feature>
<dbReference type="Pfam" id="PF00069">
    <property type="entry name" value="Pkinase"/>
    <property type="match status" value="1"/>
</dbReference>
<dbReference type="KEGG" id="pic:PICST_38111"/>
<dbReference type="GO" id="GO:0005737">
    <property type="term" value="C:cytoplasm"/>
    <property type="evidence" value="ECO:0007669"/>
    <property type="project" value="TreeGrafter"/>
</dbReference>
<protein>
    <submittedName>
        <fullName evidence="9">Kinase suppressor of Ira1</fullName>
    </submittedName>
</protein>
<evidence type="ECO:0000256" key="7">
    <source>
        <dbReference type="SAM" id="MobiDB-lite"/>
    </source>
</evidence>
<accession>A3GFW3</accession>
<keyword evidence="2 6" id="KW-0547">Nucleotide-binding</keyword>
<dbReference type="OMA" id="MICYFIV"/>
<dbReference type="PROSITE" id="PS00107">
    <property type="entry name" value="PROTEIN_KINASE_ATP"/>
    <property type="match status" value="1"/>
</dbReference>
<name>A3GFW3_PICST</name>
<dbReference type="SMART" id="SM00220">
    <property type="entry name" value="S_TKc"/>
    <property type="match status" value="1"/>
</dbReference>
<dbReference type="GO" id="GO:0005524">
    <property type="term" value="F:ATP binding"/>
    <property type="evidence" value="ECO:0007669"/>
    <property type="project" value="UniProtKB-UniRule"/>
</dbReference>
<dbReference type="InterPro" id="IPR050339">
    <property type="entry name" value="CC_SR_Kinase"/>
</dbReference>
<dbReference type="CDD" id="cd00180">
    <property type="entry name" value="PKc"/>
    <property type="match status" value="1"/>
</dbReference>
<comment type="similarity">
    <text evidence="5">Belongs to the protein kinase superfamily. Ser/Thr protein kinase family. GCN2 subfamily.</text>
</comment>
<gene>
    <name evidence="9" type="primary">IKS1</name>
    <name evidence="9" type="ORF">PICST_38111</name>
</gene>
<dbReference type="eggNOG" id="KOG0032">
    <property type="taxonomic scope" value="Eukaryota"/>
</dbReference>
<evidence type="ECO:0000313" key="10">
    <source>
        <dbReference type="Proteomes" id="UP000002258"/>
    </source>
</evidence>
<dbReference type="EMBL" id="AAVQ01000001">
    <property type="protein sequence ID" value="EAZ63830.2"/>
    <property type="molecule type" value="Genomic_DNA"/>
</dbReference>
<dbReference type="AlphaFoldDB" id="A3GFW3"/>
<dbReference type="SUPFAM" id="SSF56112">
    <property type="entry name" value="Protein kinase-like (PK-like)"/>
    <property type="match status" value="1"/>
</dbReference>
<dbReference type="PANTHER" id="PTHR11042:SF190">
    <property type="entry name" value="MITOSIS INHIBITOR PROTEIN KINASE MIK1"/>
    <property type="match status" value="1"/>
</dbReference>
<keyword evidence="4 6" id="KW-0067">ATP-binding</keyword>
<dbReference type="InterPro" id="IPR000719">
    <property type="entry name" value="Prot_kinase_dom"/>
</dbReference>
<dbReference type="PROSITE" id="PS00108">
    <property type="entry name" value="PROTEIN_KINASE_ST"/>
    <property type="match status" value="1"/>
</dbReference>
<dbReference type="Gene3D" id="1.10.510.10">
    <property type="entry name" value="Transferase(Phosphotransferase) domain 1"/>
    <property type="match status" value="1"/>
</dbReference>
<evidence type="ECO:0000256" key="5">
    <source>
        <dbReference type="ARBA" id="ARBA00037982"/>
    </source>
</evidence>
<keyword evidence="3 9" id="KW-0418">Kinase</keyword>
<dbReference type="PROSITE" id="PS50011">
    <property type="entry name" value="PROTEIN_KINASE_DOM"/>
    <property type="match status" value="1"/>
</dbReference>
<feature type="compositionally biased region" description="Polar residues" evidence="7">
    <location>
        <begin position="39"/>
        <end position="51"/>
    </location>
</feature>
<comment type="caution">
    <text evidence="9">The sequence shown here is derived from an EMBL/GenBank/DDBJ whole genome shotgun (WGS) entry which is preliminary data.</text>
</comment>
<keyword evidence="1" id="KW-0808">Transferase</keyword>
<dbReference type="HOGENOM" id="CLU_010228_2_0_1"/>
<feature type="domain" description="Protein kinase" evidence="8">
    <location>
        <begin position="163"/>
        <end position="566"/>
    </location>
</feature>
<dbReference type="Gene3D" id="3.30.200.20">
    <property type="entry name" value="Phosphorylase Kinase, domain 1"/>
    <property type="match status" value="1"/>
</dbReference>
<reference evidence="9 10" key="1">
    <citation type="journal article" date="2007" name="Nat. Biotechnol.">
        <title>Genome sequence of the lignocellulose-bioconverting and xylose-fermenting yeast Pichia stipitis.</title>
        <authorList>
            <person name="Jeffries T.W."/>
            <person name="Grigoriev I.V."/>
            <person name="Grimwood J."/>
            <person name="Laplaza J.M."/>
            <person name="Aerts A."/>
            <person name="Salamov A."/>
            <person name="Schmutz J."/>
            <person name="Lindquist E."/>
            <person name="Dehal P."/>
            <person name="Shapiro H."/>
            <person name="Jin Y.S."/>
            <person name="Passoth V."/>
            <person name="Richardson P.M."/>
        </authorList>
    </citation>
    <scope>NUCLEOTIDE SEQUENCE [LARGE SCALE GENOMIC DNA]</scope>
    <source>
        <strain evidence="10">ATCC 58785 / CBS 6054 / NBRC 10063 / NRRL Y-11545</strain>
    </source>
</reference>
<feature type="non-terminal residue" evidence="9">
    <location>
        <position position="575"/>
    </location>
</feature>
<dbReference type="RefSeq" id="XP_001387853.2">
    <property type="nucleotide sequence ID" value="XM_001387816.1"/>
</dbReference>
<evidence type="ECO:0000256" key="6">
    <source>
        <dbReference type="PROSITE-ProRule" id="PRU10141"/>
    </source>
</evidence>
<evidence type="ECO:0000259" key="8">
    <source>
        <dbReference type="PROSITE" id="PS50011"/>
    </source>
</evidence>
<dbReference type="GeneID" id="4851162"/>
<dbReference type="InParanoid" id="A3GFW3"/>
<organism evidence="9 10">
    <name type="scientific">Scheffersomyces stipitis (strain ATCC 58785 / CBS 6054 / NBRC 10063 / NRRL Y-11545)</name>
    <name type="common">Yeast</name>
    <name type="synonym">Pichia stipitis</name>
    <dbReference type="NCBI Taxonomy" id="322104"/>
    <lineage>
        <taxon>Eukaryota</taxon>
        <taxon>Fungi</taxon>
        <taxon>Dikarya</taxon>
        <taxon>Ascomycota</taxon>
        <taxon>Saccharomycotina</taxon>
        <taxon>Pichiomycetes</taxon>
        <taxon>Debaryomycetaceae</taxon>
        <taxon>Scheffersomyces</taxon>
    </lineage>
</organism>
<feature type="region of interest" description="Disordered" evidence="7">
    <location>
        <begin position="39"/>
        <end position="59"/>
    </location>
</feature>
<dbReference type="GO" id="GO:0004713">
    <property type="term" value="F:protein tyrosine kinase activity"/>
    <property type="evidence" value="ECO:0007669"/>
    <property type="project" value="TreeGrafter"/>
</dbReference>
<evidence type="ECO:0000256" key="4">
    <source>
        <dbReference type="ARBA" id="ARBA00022840"/>
    </source>
</evidence>
<dbReference type="InterPro" id="IPR011009">
    <property type="entry name" value="Kinase-like_dom_sf"/>
</dbReference>
<evidence type="ECO:0000313" key="9">
    <source>
        <dbReference type="EMBL" id="EAZ63830.2"/>
    </source>
</evidence>
<dbReference type="GO" id="GO:0110031">
    <property type="term" value="P:negative regulation of G2/MI transition of meiotic cell cycle"/>
    <property type="evidence" value="ECO:0007669"/>
    <property type="project" value="TreeGrafter"/>
</dbReference>
<evidence type="ECO:0000256" key="3">
    <source>
        <dbReference type="ARBA" id="ARBA00022777"/>
    </source>
</evidence>
<sequence>MSIVPYNSNREILLHSPNEGILVVRDSQQNTVELISTISKSSDPRGSTNPQFKREPFGTKRFPAASSGGTHNCPNCGFSWSDYPANNRNSGDGSSDLRNIPIVDPIESIAIAQKFPKGFMHHDYFKLLSQLENATETSSNSIPYHSLPQDIFNQGYFKRFFKKVPPYELGSGAHAQVYKVVHVLNEIKLGTYAVKRISIGDRFELLEQVLNEVLILYELSVKGANENNLIRYNHVWLELGDIDDSSTFIISEGNTSSRKESTKIPYVFILQQYCGGGHLEDLVKNNFLKDVNLSWKDKIQMERLRRRASRGEPVPELQHEKKWLNEFEIWKFFRDVANGVNYLHLHGILHRDLKPSNCLLDIKYDIDDSDQATFESIDTFELAASKLPKVLVSDFGEGQIIDKRNIPETNISFRIREDTDERRGNTGTLEFTAPELWLFTNYDPALGERNKKFINDFSYESDIYSLGLILCYLCCGSLPFSKLIAGETDPQIIRDKIIEWYFSMTPNLFHEWFELSSKIGSEKSSVCSGDFESLIYVMIKGGDSDGNGTGSSRINSSEVIEILESIKWDKLVKDN</sequence>
<dbReference type="GO" id="GO:0030447">
    <property type="term" value="P:filamentous growth"/>
    <property type="evidence" value="ECO:0007669"/>
    <property type="project" value="UniProtKB-ARBA"/>
</dbReference>
<proteinExistence type="inferred from homology"/>